<dbReference type="InterPro" id="IPR003124">
    <property type="entry name" value="WH2_dom"/>
</dbReference>
<feature type="compositionally biased region" description="Acidic residues" evidence="7">
    <location>
        <begin position="761"/>
        <end position="778"/>
    </location>
</feature>
<feature type="region of interest" description="Disordered" evidence="7">
    <location>
        <begin position="517"/>
        <end position="586"/>
    </location>
</feature>
<dbReference type="GO" id="GO:0071933">
    <property type="term" value="F:Arp2/3 complex binding"/>
    <property type="evidence" value="ECO:0007669"/>
    <property type="project" value="TreeGrafter"/>
</dbReference>
<comment type="similarity">
    <text evidence="2 6">Belongs to the SCAR/WAVE family.</text>
</comment>
<feature type="region of interest" description="Disordered" evidence="7">
    <location>
        <begin position="438"/>
        <end position="491"/>
    </location>
</feature>
<gene>
    <name evidence="9" type="ORF">Dsin_007289</name>
</gene>
<accession>A0AAE0B151</accession>
<feature type="region of interest" description="Disordered" evidence="7">
    <location>
        <begin position="1324"/>
        <end position="1512"/>
    </location>
</feature>
<evidence type="ECO:0000256" key="4">
    <source>
        <dbReference type="ARBA" id="ARBA00023212"/>
    </source>
</evidence>
<dbReference type="GO" id="GO:2000601">
    <property type="term" value="P:positive regulation of Arp2/3 complex-mediated actin nucleation"/>
    <property type="evidence" value="ECO:0007669"/>
    <property type="project" value="TreeGrafter"/>
</dbReference>
<protein>
    <recommendedName>
        <fullName evidence="6">Protein SCAR</fullName>
    </recommendedName>
    <alternativeName>
        <fullName evidence="6">Protein WAVE</fullName>
    </alternativeName>
</protein>
<comment type="function">
    <text evidence="5">Involved in regulation of actin and microtubule organization. Part of a WAVE complex that activates the Arp2/3 complex. Regulates trichome branch positioning and expansion.</text>
</comment>
<evidence type="ECO:0000256" key="5">
    <source>
        <dbReference type="ARBA" id="ARBA00055640"/>
    </source>
</evidence>
<dbReference type="Proteomes" id="UP001281410">
    <property type="component" value="Unassembled WGS sequence"/>
</dbReference>
<dbReference type="GO" id="GO:0005737">
    <property type="term" value="C:cytoplasm"/>
    <property type="evidence" value="ECO:0007669"/>
    <property type="project" value="UniProtKB-ARBA"/>
</dbReference>
<dbReference type="GO" id="GO:0003779">
    <property type="term" value="F:actin binding"/>
    <property type="evidence" value="ECO:0007669"/>
    <property type="project" value="UniProtKB-UniRule"/>
</dbReference>
<feature type="compositionally biased region" description="Basic and acidic residues" evidence="7">
    <location>
        <begin position="528"/>
        <end position="541"/>
    </location>
</feature>
<dbReference type="Gene3D" id="1.20.5.340">
    <property type="match status" value="1"/>
</dbReference>
<name>A0AAE0B151_9ROSI</name>
<dbReference type="FunFam" id="1.20.5.340:FF:000045">
    <property type="entry name" value="SCAR family protein"/>
    <property type="match status" value="1"/>
</dbReference>
<evidence type="ECO:0000256" key="1">
    <source>
        <dbReference type="ARBA" id="ARBA00004245"/>
    </source>
</evidence>
<comment type="caution">
    <text evidence="9">The sequence shown here is derived from an EMBL/GenBank/DDBJ whole genome shotgun (WGS) entry which is preliminary data.</text>
</comment>
<evidence type="ECO:0000256" key="7">
    <source>
        <dbReference type="SAM" id="MobiDB-lite"/>
    </source>
</evidence>
<feature type="compositionally biased region" description="Polar residues" evidence="7">
    <location>
        <begin position="560"/>
        <end position="576"/>
    </location>
</feature>
<dbReference type="Gene3D" id="6.10.280.150">
    <property type="match status" value="1"/>
</dbReference>
<feature type="region of interest" description="Disordered" evidence="7">
    <location>
        <begin position="1006"/>
        <end position="1112"/>
    </location>
</feature>
<dbReference type="InterPro" id="IPR028288">
    <property type="entry name" value="SCAR/WAVE_fam"/>
</dbReference>
<evidence type="ECO:0000259" key="8">
    <source>
        <dbReference type="PROSITE" id="PS51082"/>
    </source>
</evidence>
<dbReference type="PROSITE" id="PS51082">
    <property type="entry name" value="WH2"/>
    <property type="match status" value="1"/>
</dbReference>
<feature type="compositionally biased region" description="Polar residues" evidence="7">
    <location>
        <begin position="740"/>
        <end position="760"/>
    </location>
</feature>
<sequence length="1634" mass="178494">MPLTRYQIRNEYSLADPELYRAADRDDPEALLEGVAMAGLVGVLRQLGDLAEFAAEIFHDLHEEVMATSARGHGLMIRVQQLEAEFPSIEKAFLSQTNHTPFFSNTGIEWHPNLRMEQNLITRGDLPRCVMDSYEECRGPPRLFLLDKFDVAGAGACLKRYTDPSIFKLEPASSEIPSVEGQREKKIRKVKKKGSRWRNGETPEIAPTSHAKLHQLFLEERVEKGQSDPARLVKLKKRQLNASPFDTRSGKSYMEKFLDSSPESNVVRDISVNLLPLKLMSDNSSESGLEIYDINTVSPVKKSSQAKESICSSPNAQEEVLKPSMEELYGEVFDRQIVEIPQPIADGETDEVLPPVVHKVTLEKEIAVDGEGKTEASIDGDQSDDMTSEVDSYMDALATMESEMETDNEYRLKTDTGFSNVKHVTDSDRNEEPLEFEANYSDSQSVGNFSTADEGNPSFKKEKSSVSYSDTHNNLAENTPSDGEGGAKVSPSLGTFVAEIKDTPSDQLPANMEIQGAKSHDLLLPTDKCIDEDNTPDHRESSFNSSSMDSNPTLLPSDPEISSLQNKLNGTPSESMKSGYELSNADETETHLVNSSAVVSDMPLQVRDDIHFEVCAESQPIDDMEGGDPNVSSDGLLHVSNNLELAPEKKISAHSEYKVLQTDLAGENSAENVVDKRIGSPKSVTSTVEEQFHCSTTPNVEVDSGSTSLLDGSDVVKHTDSASEVDDTFPATEVYLENSTTMENSTEVHLENSTSQTVSFEDQEISDISDSAQEVEPDSTEKAALSSEEEAKPEDISRIADSEKVDASTCKVDAVEGGAVSLELPSNVPDVSFVEDHVGLHDAAAENVIATEIMAVSASSVAAPSDDFPPSISADDDINDIVCSSPDIICSPSSDPANMQESHSGIEDSNQEELDINEPVSPECARRSEADSQLDVASKDLDSASCKLVSYEDSNLEMVDGVHNSSLANTNQNSLPAGNVVIVPASSESSDLELVLKYHPHQSILLEDREDATSSPTGNLPDPDSSLEKWQADQRDVENLRAVESSSKSSNHLSEQVQSPNHSDQGRCFNDASVSCQEDLPSQPSPSVYVPQSTGNEINGTEQATDPRSTTALPNFGLPNGGTQVNLEDMPPLPPLPPMQWRLGKFQHAPLFFQRGVIEHSQESFPSMLPFRDDEKVQISFQAPQRGILQSGNPFLPLAAFEVEESHASEQVAGNELQPTSSSLQLPAMVNGANSQPNSLAFEETQYLNPFLTLSALPIEKPEYSFIASEGEMVQSSSNPFLPGPSVENIASRHDSDASQGKLIHPLNQSVSEAALEDNALQCTSQNSEGEHRNTSNTSILPPIKVDEQPQHGLPTSERESPRSSTSFALQHTSQNSEEENQNPSNTSVLPPRKVDEQPQHDLPNSESESSCPSNPFALQHTTQNSEEEQRNPSNTSVLPPRKVDEQHQHGLPTSESESSWSSNPFSLQHTTQNSEEEHQNPSNTSILPSRKVDEEPQYGLPTSERESSWSSNRFAFLPTAEVGKANGGSITKLPRPRNPLFDVVAALDKSKLRKVTERDRPQNALKADERDSLLEQIRTKSFNLKPAVVTRPSIQGPTTNLKVAAILQKANAIRQVSLSLSLSLSLSVLIFPH</sequence>
<evidence type="ECO:0000256" key="2">
    <source>
        <dbReference type="ARBA" id="ARBA00006993"/>
    </source>
</evidence>
<keyword evidence="10" id="KW-1185">Reference proteome</keyword>
<dbReference type="PANTHER" id="PTHR12902:SF1">
    <property type="entry name" value="WISKOTT-ALDRICH SYNDROME PROTEIN FAMILY MEMBER"/>
    <property type="match status" value="1"/>
</dbReference>
<feature type="region of interest" description="Disordered" evidence="7">
    <location>
        <begin position="1275"/>
        <end position="1300"/>
    </location>
</feature>
<feature type="region of interest" description="Disordered" evidence="7">
    <location>
        <begin position="740"/>
        <end position="796"/>
    </location>
</feature>
<evidence type="ECO:0000313" key="10">
    <source>
        <dbReference type="Proteomes" id="UP001281410"/>
    </source>
</evidence>
<keyword evidence="3 6" id="KW-0963">Cytoplasm</keyword>
<feature type="region of interest" description="Disordered" evidence="7">
    <location>
        <begin position="894"/>
        <end position="915"/>
    </location>
</feature>
<reference evidence="9" key="1">
    <citation type="journal article" date="2023" name="Plant J.">
        <title>Genome sequences and population genomics provide insights into the demographic history, inbreeding, and mutation load of two 'living fossil' tree species of Dipteronia.</title>
        <authorList>
            <person name="Feng Y."/>
            <person name="Comes H.P."/>
            <person name="Chen J."/>
            <person name="Zhu S."/>
            <person name="Lu R."/>
            <person name="Zhang X."/>
            <person name="Li P."/>
            <person name="Qiu J."/>
            <person name="Olsen K.M."/>
            <person name="Qiu Y."/>
        </authorList>
    </citation>
    <scope>NUCLEOTIDE SEQUENCE</scope>
    <source>
        <strain evidence="9">NBL</strain>
    </source>
</reference>
<evidence type="ECO:0000313" key="9">
    <source>
        <dbReference type="EMBL" id="KAK3227427.1"/>
    </source>
</evidence>
<dbReference type="EMBL" id="JANJYJ010000002">
    <property type="protein sequence ID" value="KAK3227427.1"/>
    <property type="molecule type" value="Genomic_DNA"/>
</dbReference>
<dbReference type="GO" id="GO:0030036">
    <property type="term" value="P:actin cytoskeleton organization"/>
    <property type="evidence" value="ECO:0007669"/>
    <property type="project" value="UniProtKB-UniRule"/>
</dbReference>
<evidence type="ECO:0000256" key="6">
    <source>
        <dbReference type="RuleBase" id="RU367034"/>
    </source>
</evidence>
<keyword evidence="6" id="KW-0009">Actin-binding</keyword>
<keyword evidence="4 6" id="KW-0206">Cytoskeleton</keyword>
<organism evidence="9 10">
    <name type="scientific">Dipteronia sinensis</name>
    <dbReference type="NCBI Taxonomy" id="43782"/>
    <lineage>
        <taxon>Eukaryota</taxon>
        <taxon>Viridiplantae</taxon>
        <taxon>Streptophyta</taxon>
        <taxon>Embryophyta</taxon>
        <taxon>Tracheophyta</taxon>
        <taxon>Spermatophyta</taxon>
        <taxon>Magnoliopsida</taxon>
        <taxon>eudicotyledons</taxon>
        <taxon>Gunneridae</taxon>
        <taxon>Pentapetalae</taxon>
        <taxon>rosids</taxon>
        <taxon>malvids</taxon>
        <taxon>Sapindales</taxon>
        <taxon>Sapindaceae</taxon>
        <taxon>Hippocastanoideae</taxon>
        <taxon>Acereae</taxon>
        <taxon>Dipteronia</taxon>
    </lineage>
</organism>
<feature type="compositionally biased region" description="Polar residues" evidence="7">
    <location>
        <begin position="440"/>
        <end position="453"/>
    </location>
</feature>
<comment type="subcellular location">
    <subcellularLocation>
        <location evidence="1 6">Cytoplasm</location>
        <location evidence="1 6">Cytoskeleton</location>
    </subcellularLocation>
</comment>
<dbReference type="GO" id="GO:0005856">
    <property type="term" value="C:cytoskeleton"/>
    <property type="evidence" value="ECO:0007669"/>
    <property type="project" value="UniProtKB-SubCell"/>
</dbReference>
<feature type="compositionally biased region" description="Basic and acidic residues" evidence="7">
    <location>
        <begin position="1026"/>
        <end position="1041"/>
    </location>
</feature>
<dbReference type="GO" id="GO:0034237">
    <property type="term" value="F:protein kinase A regulatory subunit binding"/>
    <property type="evidence" value="ECO:0007669"/>
    <property type="project" value="TreeGrafter"/>
</dbReference>
<dbReference type="PANTHER" id="PTHR12902">
    <property type="entry name" value="WASP-1"/>
    <property type="match status" value="1"/>
</dbReference>
<feature type="compositionally biased region" description="Low complexity" evidence="7">
    <location>
        <begin position="1405"/>
        <end position="1416"/>
    </location>
</feature>
<feature type="compositionally biased region" description="Polar residues" evidence="7">
    <location>
        <begin position="465"/>
        <end position="481"/>
    </location>
</feature>
<feature type="domain" description="WH2" evidence="8">
    <location>
        <begin position="1570"/>
        <end position="1588"/>
    </location>
</feature>
<evidence type="ECO:0000256" key="3">
    <source>
        <dbReference type="ARBA" id="ARBA00022490"/>
    </source>
</evidence>
<proteinExistence type="inferred from homology"/>
<feature type="compositionally biased region" description="Polar residues" evidence="7">
    <location>
        <begin position="1464"/>
        <end position="1474"/>
    </location>
</feature>
<feature type="compositionally biased region" description="Polar residues" evidence="7">
    <location>
        <begin position="1051"/>
        <end position="1063"/>
    </location>
</feature>
<feature type="compositionally biased region" description="Low complexity" evidence="7">
    <location>
        <begin position="1081"/>
        <end position="1093"/>
    </location>
</feature>
<feature type="compositionally biased region" description="Polar residues" evidence="7">
    <location>
        <begin position="1094"/>
        <end position="1112"/>
    </location>
</feature>